<proteinExistence type="predicted"/>
<evidence type="ECO:0000313" key="2">
    <source>
        <dbReference type="EMBL" id="OPH47618.1"/>
    </source>
</evidence>
<evidence type="ECO:0000313" key="3">
    <source>
        <dbReference type="Proteomes" id="UP000190626"/>
    </source>
</evidence>
<feature type="region of interest" description="Disordered" evidence="1">
    <location>
        <begin position="1"/>
        <end position="24"/>
    </location>
</feature>
<dbReference type="OrthoDB" id="2628673at2"/>
<keyword evidence="3" id="KW-1185">Reference proteome</keyword>
<dbReference type="AlphaFoldDB" id="A0A1V4H8X4"/>
<accession>A0A1V4H8X4</accession>
<comment type="caution">
    <text evidence="2">The sequence shown here is derived from an EMBL/GenBank/DDBJ whole genome shotgun (WGS) entry which is preliminary data.</text>
</comment>
<feature type="compositionally biased region" description="Basic and acidic residues" evidence="1">
    <location>
        <begin position="1"/>
        <end position="16"/>
    </location>
</feature>
<organism evidence="2 3">
    <name type="scientific">Paenibacillus ferrarius</name>
    <dbReference type="NCBI Taxonomy" id="1469647"/>
    <lineage>
        <taxon>Bacteria</taxon>
        <taxon>Bacillati</taxon>
        <taxon>Bacillota</taxon>
        <taxon>Bacilli</taxon>
        <taxon>Bacillales</taxon>
        <taxon>Paenibacillaceae</taxon>
        <taxon>Paenibacillus</taxon>
    </lineage>
</organism>
<name>A0A1V4H8X4_9BACL</name>
<dbReference type="RefSeq" id="WP_079420268.1">
    <property type="nucleotide sequence ID" value="NZ_MBTG01000056.1"/>
</dbReference>
<gene>
    <name evidence="2" type="ORF">BC351_10535</name>
</gene>
<evidence type="ECO:0000256" key="1">
    <source>
        <dbReference type="SAM" id="MobiDB-lite"/>
    </source>
</evidence>
<dbReference type="EMBL" id="MBTG01000056">
    <property type="protein sequence ID" value="OPH47618.1"/>
    <property type="molecule type" value="Genomic_DNA"/>
</dbReference>
<dbReference type="STRING" id="1469647.BC351_10535"/>
<protein>
    <submittedName>
        <fullName evidence="2">Uncharacterized protein</fullName>
    </submittedName>
</protein>
<dbReference type="Proteomes" id="UP000190626">
    <property type="component" value="Unassembled WGS sequence"/>
</dbReference>
<sequence length="221" mass="24907">MRNSKNDTHTSDKSVEALESVTKSQAEIEVEELKVQLAEMQKLIESMASNQDQNTSKTKDTDGIFVSDIQDPIPSNKLIQIISMVSGGLNLEANGKKINIPDFGNTIQITFEDLRAAYNHTPKIIDDGWLLIQSEEAVKYMYLEEKYKKFVSKKFIENIINLPKDQIVETLKGLGTVAQKTSIDLIIKGLADKDDKYSDMNKLHVISEFIGQDINELAKNR</sequence>
<reference evidence="3" key="1">
    <citation type="submission" date="2016-07" db="EMBL/GenBank/DDBJ databases">
        <authorList>
            <person name="Florea S."/>
            <person name="Webb J.S."/>
            <person name="Jaromczyk J."/>
            <person name="Schardl C.L."/>
        </authorList>
    </citation>
    <scope>NUCLEOTIDE SEQUENCE [LARGE SCALE GENOMIC DNA]</scope>
    <source>
        <strain evidence="3">CY1</strain>
    </source>
</reference>